<dbReference type="EMBL" id="JASEJX010000006">
    <property type="protein sequence ID" value="KAK4521134.1"/>
    <property type="molecule type" value="Genomic_DNA"/>
</dbReference>
<dbReference type="PANTHER" id="PTHR47659:SF7">
    <property type="entry name" value="FUNGAL TRANSCRIPTIONAL REGULATORY PROTEIN, N-TERMINAL DOMAIN-CONTAINING PROTEIN"/>
    <property type="match status" value="1"/>
</dbReference>
<dbReference type="GeneID" id="89956764"/>
<evidence type="ECO:0000313" key="6">
    <source>
        <dbReference type="Proteomes" id="UP001304243"/>
    </source>
</evidence>
<keyword evidence="5" id="KW-0689">Ribosomal protein</keyword>
<dbReference type="GO" id="GO:0008270">
    <property type="term" value="F:zinc ion binding"/>
    <property type="evidence" value="ECO:0007669"/>
    <property type="project" value="InterPro"/>
</dbReference>
<name>A0AAN7HQG6_9FUNG</name>
<evidence type="ECO:0000259" key="4">
    <source>
        <dbReference type="PROSITE" id="PS50048"/>
    </source>
</evidence>
<dbReference type="RefSeq" id="XP_064687800.1">
    <property type="nucleotide sequence ID" value="XM_064832245.1"/>
</dbReference>
<evidence type="ECO:0000256" key="3">
    <source>
        <dbReference type="SAM" id="MobiDB-lite"/>
    </source>
</evidence>
<keyword evidence="2" id="KW-0539">Nucleus</keyword>
<gene>
    <name evidence="5" type="primary">RPS28A_2</name>
    <name evidence="5" type="ORF">ATC70_013078</name>
</gene>
<feature type="domain" description="Zn(2)-C6 fungal-type" evidence="4">
    <location>
        <begin position="66"/>
        <end position="97"/>
    </location>
</feature>
<keyword evidence="5" id="KW-0687">Ribonucleoprotein</keyword>
<accession>A0AAN7HQG6</accession>
<dbReference type="Proteomes" id="UP001304243">
    <property type="component" value="Unassembled WGS sequence"/>
</dbReference>
<protein>
    <submittedName>
        <fullName evidence="5">40S ribosomal protein S28</fullName>
    </submittedName>
</protein>
<evidence type="ECO:0000256" key="1">
    <source>
        <dbReference type="ARBA" id="ARBA00022723"/>
    </source>
</evidence>
<dbReference type="Pfam" id="PF00172">
    <property type="entry name" value="Zn_clus"/>
    <property type="match status" value="1"/>
</dbReference>
<organism evidence="5 6">
    <name type="scientific">Mucor velutinosus</name>
    <dbReference type="NCBI Taxonomy" id="708070"/>
    <lineage>
        <taxon>Eukaryota</taxon>
        <taxon>Fungi</taxon>
        <taxon>Fungi incertae sedis</taxon>
        <taxon>Mucoromycota</taxon>
        <taxon>Mucoromycotina</taxon>
        <taxon>Mucoromycetes</taxon>
        <taxon>Mucorales</taxon>
        <taxon>Mucorineae</taxon>
        <taxon>Mucoraceae</taxon>
        <taxon>Mucor</taxon>
    </lineage>
</organism>
<dbReference type="GO" id="GO:0005840">
    <property type="term" value="C:ribosome"/>
    <property type="evidence" value="ECO:0007669"/>
    <property type="project" value="UniProtKB-KW"/>
</dbReference>
<dbReference type="GO" id="GO:0000981">
    <property type="term" value="F:DNA-binding transcription factor activity, RNA polymerase II-specific"/>
    <property type="evidence" value="ECO:0007669"/>
    <property type="project" value="InterPro"/>
</dbReference>
<evidence type="ECO:0000313" key="5">
    <source>
        <dbReference type="EMBL" id="KAK4521134.1"/>
    </source>
</evidence>
<dbReference type="AlphaFoldDB" id="A0AAN7HQG6"/>
<dbReference type="SMART" id="SM00066">
    <property type="entry name" value="GAL4"/>
    <property type="match status" value="1"/>
</dbReference>
<keyword evidence="1" id="KW-0479">Metal-binding</keyword>
<keyword evidence="6" id="KW-1185">Reference proteome</keyword>
<comment type="caution">
    <text evidence="5">The sequence shown here is derived from an EMBL/GenBank/DDBJ whole genome shotgun (WGS) entry which is preliminary data.</text>
</comment>
<reference evidence="5 6" key="1">
    <citation type="submission" date="2022-11" db="EMBL/GenBank/DDBJ databases">
        <title>Mucor velutinosus strain NIH1002 WGS.</title>
        <authorList>
            <person name="Subramanian P."/>
            <person name="Mullikin J.C."/>
            <person name="Segre J.A."/>
            <person name="Zelazny A.M."/>
        </authorList>
    </citation>
    <scope>NUCLEOTIDE SEQUENCE [LARGE SCALE GENOMIC DNA]</scope>
    <source>
        <strain evidence="5 6">NIH1002</strain>
    </source>
</reference>
<dbReference type="CDD" id="cd00067">
    <property type="entry name" value="GAL4"/>
    <property type="match status" value="1"/>
</dbReference>
<sequence length="277" mass="30787">MDMQVPMGQLLLQQSYFDISAIPTQLPLSLQQQGFVQDPQVPSLEQKLALNEQTLAKPKRNQVKNACVHCQKACKKCDDGRPCQRCLKYNLADTCRNSIRKERQKGMKRGPYKRKPGESNAPQRKTKKSSLGQTAMIASNVISQGINTQTTCSSMLVPPFVTPDTSPNNNKEVFEHALATATTLPSQSTKIPYTFNHHDLLMMPFSLADDTPTLQQDHFPLATTTTTTITSHEFDLNKQQHLMNDVPAYSTLTASPAAAAALASQFRFISQNDDFTL</sequence>
<dbReference type="InterPro" id="IPR036864">
    <property type="entry name" value="Zn2-C6_fun-type_DNA-bd_sf"/>
</dbReference>
<dbReference type="PANTHER" id="PTHR47659">
    <property type="entry name" value="ZN(II)2CYS6 TRANSCRIPTION FACTOR (EUROFUNG)-RELATED"/>
    <property type="match status" value="1"/>
</dbReference>
<feature type="region of interest" description="Disordered" evidence="3">
    <location>
        <begin position="100"/>
        <end position="132"/>
    </location>
</feature>
<evidence type="ECO:0000256" key="2">
    <source>
        <dbReference type="ARBA" id="ARBA00023242"/>
    </source>
</evidence>
<dbReference type="InterPro" id="IPR001138">
    <property type="entry name" value="Zn2Cys6_DnaBD"/>
</dbReference>
<dbReference type="InterPro" id="IPR050335">
    <property type="entry name" value="ERT1_acuK_gluconeogen_tf"/>
</dbReference>
<dbReference type="PROSITE" id="PS50048">
    <property type="entry name" value="ZN2_CY6_FUNGAL_2"/>
    <property type="match status" value="1"/>
</dbReference>
<proteinExistence type="predicted"/>
<dbReference type="SUPFAM" id="SSF57701">
    <property type="entry name" value="Zn2/Cys6 DNA-binding domain"/>
    <property type="match status" value="1"/>
</dbReference>